<name>A0A2J6RKG4_HYAVF</name>
<dbReference type="OrthoDB" id="3639251at2759"/>
<keyword evidence="5 7" id="KW-0472">Membrane</keyword>
<protein>
    <submittedName>
        <fullName evidence="9">Putative MFS transporter</fullName>
    </submittedName>
</protein>
<proteinExistence type="predicted"/>
<feature type="transmembrane region" description="Helical" evidence="7">
    <location>
        <begin position="134"/>
        <end position="156"/>
    </location>
</feature>
<evidence type="ECO:0000256" key="2">
    <source>
        <dbReference type="ARBA" id="ARBA00022448"/>
    </source>
</evidence>
<feature type="transmembrane region" description="Helical" evidence="7">
    <location>
        <begin position="429"/>
        <end position="456"/>
    </location>
</feature>
<dbReference type="EMBL" id="KZ613947">
    <property type="protein sequence ID" value="PMD39014.1"/>
    <property type="molecule type" value="Genomic_DNA"/>
</dbReference>
<dbReference type="GO" id="GO:0022857">
    <property type="term" value="F:transmembrane transporter activity"/>
    <property type="evidence" value="ECO:0007669"/>
    <property type="project" value="InterPro"/>
</dbReference>
<evidence type="ECO:0000256" key="4">
    <source>
        <dbReference type="ARBA" id="ARBA00022989"/>
    </source>
</evidence>
<feature type="transmembrane region" description="Helical" evidence="7">
    <location>
        <begin position="79"/>
        <end position="101"/>
    </location>
</feature>
<feature type="transmembrane region" description="Helical" evidence="7">
    <location>
        <begin position="341"/>
        <end position="360"/>
    </location>
</feature>
<feature type="transmembrane region" description="Helical" evidence="7">
    <location>
        <begin position="400"/>
        <end position="423"/>
    </location>
</feature>
<dbReference type="InterPro" id="IPR036259">
    <property type="entry name" value="MFS_trans_sf"/>
</dbReference>
<keyword evidence="10" id="KW-1185">Reference proteome</keyword>
<evidence type="ECO:0000259" key="8">
    <source>
        <dbReference type="PROSITE" id="PS50850"/>
    </source>
</evidence>
<dbReference type="PROSITE" id="PS50850">
    <property type="entry name" value="MFS"/>
    <property type="match status" value="1"/>
</dbReference>
<dbReference type="PANTHER" id="PTHR43791:SF58">
    <property type="entry name" value="TRANSPORTER, PUTATIVE (AFU_ORTHOLOGUE AFUA_8G04470)-RELATED"/>
    <property type="match status" value="1"/>
</dbReference>
<evidence type="ECO:0000256" key="1">
    <source>
        <dbReference type="ARBA" id="ARBA00004141"/>
    </source>
</evidence>
<feature type="region of interest" description="Disordered" evidence="6">
    <location>
        <begin position="1"/>
        <end position="21"/>
    </location>
</feature>
<dbReference type="SUPFAM" id="SSF103473">
    <property type="entry name" value="MFS general substrate transporter"/>
    <property type="match status" value="1"/>
</dbReference>
<dbReference type="PANTHER" id="PTHR43791">
    <property type="entry name" value="PERMEASE-RELATED"/>
    <property type="match status" value="1"/>
</dbReference>
<sequence length="478" mass="53002">MTIVEPEPVSDADDGEVEAEDPGLATERLERRLVRKIDIRLCTIAGVLCSLNLLDSGIISSASVTSIFEDLGLGVGNRYSVSILVYTVASVAFQMPATILVRMLGPRVMFSLITIGFGIITLCTAFIQNYKQMIVLRVLLGIFQSAIFPGLSYLISTWYTRREQQLRYAFLQSGEVTIVGLGAFLNYGLNHLDGKAELRGWRWMFLVQGLLAVVIGFITYLWIVDFPDNSHKSFHFLTAEEQALAETRISDDRGDVKAEEFSLVKSCLIHFTDPKLYGFCILFFCQNVISTGLSYFLPIILQSGMGFSSDQSILLSAPPYFYAVIPVIISSIVGDRYQLRGLVITFNCACTITGFSMLGFSTQVVVRYVGTYLATGAYVSNWAAMNAYQANNIVGQWKRATFAASITACNGLGGIAGSFIFRQTEAPRYMTAICVSIASHILIIVIVALFTIYFWYANGKQRKGTVLLERTIGFRYTY</sequence>
<dbReference type="AlphaFoldDB" id="A0A2J6RKG4"/>
<evidence type="ECO:0000313" key="10">
    <source>
        <dbReference type="Proteomes" id="UP000235786"/>
    </source>
</evidence>
<organism evidence="9 10">
    <name type="scientific">Hyaloscypha variabilis (strain UAMH 11265 / GT02V1 / F)</name>
    <name type="common">Meliniomyces variabilis</name>
    <dbReference type="NCBI Taxonomy" id="1149755"/>
    <lineage>
        <taxon>Eukaryota</taxon>
        <taxon>Fungi</taxon>
        <taxon>Dikarya</taxon>
        <taxon>Ascomycota</taxon>
        <taxon>Pezizomycotina</taxon>
        <taxon>Leotiomycetes</taxon>
        <taxon>Helotiales</taxon>
        <taxon>Hyaloscyphaceae</taxon>
        <taxon>Hyaloscypha</taxon>
        <taxon>Hyaloscypha variabilis</taxon>
    </lineage>
</organism>
<gene>
    <name evidence="9" type="ORF">L207DRAFT_430500</name>
</gene>
<feature type="transmembrane region" description="Helical" evidence="7">
    <location>
        <begin position="276"/>
        <end position="301"/>
    </location>
</feature>
<feature type="transmembrane region" description="Helical" evidence="7">
    <location>
        <begin position="201"/>
        <end position="223"/>
    </location>
</feature>
<comment type="subcellular location">
    <subcellularLocation>
        <location evidence="1">Membrane</location>
        <topology evidence="1">Multi-pass membrane protein</topology>
    </subcellularLocation>
</comment>
<dbReference type="Proteomes" id="UP000235786">
    <property type="component" value="Unassembled WGS sequence"/>
</dbReference>
<dbReference type="GO" id="GO:0016020">
    <property type="term" value="C:membrane"/>
    <property type="evidence" value="ECO:0007669"/>
    <property type="project" value="UniProtKB-SubCell"/>
</dbReference>
<accession>A0A2J6RKG4</accession>
<evidence type="ECO:0000313" key="9">
    <source>
        <dbReference type="EMBL" id="PMD39014.1"/>
    </source>
</evidence>
<reference evidence="9 10" key="1">
    <citation type="submission" date="2016-04" db="EMBL/GenBank/DDBJ databases">
        <title>A degradative enzymes factory behind the ericoid mycorrhizal symbiosis.</title>
        <authorList>
            <consortium name="DOE Joint Genome Institute"/>
            <person name="Martino E."/>
            <person name="Morin E."/>
            <person name="Grelet G."/>
            <person name="Kuo A."/>
            <person name="Kohler A."/>
            <person name="Daghino S."/>
            <person name="Barry K."/>
            <person name="Choi C."/>
            <person name="Cichocki N."/>
            <person name="Clum A."/>
            <person name="Copeland A."/>
            <person name="Hainaut M."/>
            <person name="Haridas S."/>
            <person name="Labutti K."/>
            <person name="Lindquist E."/>
            <person name="Lipzen A."/>
            <person name="Khouja H.-R."/>
            <person name="Murat C."/>
            <person name="Ohm R."/>
            <person name="Olson A."/>
            <person name="Spatafora J."/>
            <person name="Veneault-Fourrey C."/>
            <person name="Henrissat B."/>
            <person name="Grigoriev I."/>
            <person name="Martin F."/>
            <person name="Perotto S."/>
        </authorList>
    </citation>
    <scope>NUCLEOTIDE SEQUENCE [LARGE SCALE GENOMIC DNA]</scope>
    <source>
        <strain evidence="9 10">F</strain>
    </source>
</reference>
<feature type="transmembrane region" description="Helical" evidence="7">
    <location>
        <begin position="366"/>
        <end position="388"/>
    </location>
</feature>
<keyword evidence="2" id="KW-0813">Transport</keyword>
<evidence type="ECO:0000256" key="7">
    <source>
        <dbReference type="SAM" id="Phobius"/>
    </source>
</evidence>
<dbReference type="Pfam" id="PF07690">
    <property type="entry name" value="MFS_1"/>
    <property type="match status" value="1"/>
</dbReference>
<keyword evidence="4 7" id="KW-1133">Transmembrane helix</keyword>
<dbReference type="InterPro" id="IPR020846">
    <property type="entry name" value="MFS_dom"/>
</dbReference>
<dbReference type="Gene3D" id="1.20.1250.20">
    <property type="entry name" value="MFS general substrate transporter like domains"/>
    <property type="match status" value="1"/>
</dbReference>
<feature type="transmembrane region" description="Helical" evidence="7">
    <location>
        <begin position="37"/>
        <end position="59"/>
    </location>
</feature>
<feature type="transmembrane region" description="Helical" evidence="7">
    <location>
        <begin position="108"/>
        <end position="128"/>
    </location>
</feature>
<feature type="transmembrane region" description="Helical" evidence="7">
    <location>
        <begin position="168"/>
        <end position="189"/>
    </location>
</feature>
<feature type="compositionally biased region" description="Acidic residues" evidence="6">
    <location>
        <begin position="8"/>
        <end position="21"/>
    </location>
</feature>
<evidence type="ECO:0000256" key="5">
    <source>
        <dbReference type="ARBA" id="ARBA00023136"/>
    </source>
</evidence>
<dbReference type="InterPro" id="IPR011701">
    <property type="entry name" value="MFS"/>
</dbReference>
<feature type="transmembrane region" description="Helical" evidence="7">
    <location>
        <begin position="313"/>
        <end position="334"/>
    </location>
</feature>
<evidence type="ECO:0000256" key="6">
    <source>
        <dbReference type="SAM" id="MobiDB-lite"/>
    </source>
</evidence>
<feature type="domain" description="Major facilitator superfamily (MFS) profile" evidence="8">
    <location>
        <begin position="41"/>
        <end position="462"/>
    </location>
</feature>
<evidence type="ECO:0000256" key="3">
    <source>
        <dbReference type="ARBA" id="ARBA00022692"/>
    </source>
</evidence>
<keyword evidence="3 7" id="KW-0812">Transmembrane</keyword>